<evidence type="ECO:0008006" key="4">
    <source>
        <dbReference type="Google" id="ProtNLM"/>
    </source>
</evidence>
<dbReference type="VEuPathDB" id="FungiDB:HMPREF1541_09048"/>
<dbReference type="HOGENOM" id="CLU_066479_0_0_1"/>
<sequence>MEGRNKTLWTFIGFEGLYLACAVLHLVVPLTTRASLRRAPMIGNVASDLLLAHTPLTASLANSILMFIVFLMSLPAILIQTNHRWLTSQLCGIVITTFFTLGIGLRIWFETLETHKNLEPLWNRQEEFVQSLLQSRFECCGYKNPSLFVRDQACPTAAVAAQLGSCMAPFGSFANQFLDIVFTLLFGFCAIDLLLLLATMCLIKDRKERERFRKIDMKLGGMQML</sequence>
<protein>
    <recommendedName>
        <fullName evidence="4">Tetraspanin</fullName>
    </recommendedName>
</protein>
<dbReference type="eggNOG" id="ENOG502S3E8">
    <property type="taxonomic scope" value="Eukaryota"/>
</dbReference>
<keyword evidence="1" id="KW-1133">Transmembrane helix</keyword>
<dbReference type="InParanoid" id="W2RKA0"/>
<evidence type="ECO:0000313" key="2">
    <source>
        <dbReference type="EMBL" id="ETN36770.1"/>
    </source>
</evidence>
<keyword evidence="3" id="KW-1185">Reference proteome</keyword>
<accession>W2RKA0</accession>
<dbReference type="Proteomes" id="UP000030752">
    <property type="component" value="Unassembled WGS sequence"/>
</dbReference>
<feature type="transmembrane region" description="Helical" evidence="1">
    <location>
        <begin position="56"/>
        <end position="78"/>
    </location>
</feature>
<evidence type="ECO:0000256" key="1">
    <source>
        <dbReference type="SAM" id="Phobius"/>
    </source>
</evidence>
<proteinExistence type="predicted"/>
<feature type="transmembrane region" description="Helical" evidence="1">
    <location>
        <begin position="7"/>
        <end position="28"/>
    </location>
</feature>
<name>W2RKA0_CYPE1</name>
<reference evidence="2 3" key="1">
    <citation type="submission" date="2013-03" db="EMBL/GenBank/DDBJ databases">
        <title>The Genome Sequence of Phialophora europaea CBS 101466.</title>
        <authorList>
            <consortium name="The Broad Institute Genomics Platform"/>
            <person name="Cuomo C."/>
            <person name="de Hoog S."/>
            <person name="Gorbushina A."/>
            <person name="Walker B."/>
            <person name="Young S.K."/>
            <person name="Zeng Q."/>
            <person name="Gargeya S."/>
            <person name="Fitzgerald M."/>
            <person name="Haas B."/>
            <person name="Abouelleil A."/>
            <person name="Allen A.W."/>
            <person name="Alvarado L."/>
            <person name="Arachchi H.M."/>
            <person name="Berlin A.M."/>
            <person name="Chapman S.B."/>
            <person name="Gainer-Dewar J."/>
            <person name="Goldberg J."/>
            <person name="Griggs A."/>
            <person name="Gujja S."/>
            <person name="Hansen M."/>
            <person name="Howarth C."/>
            <person name="Imamovic A."/>
            <person name="Ireland A."/>
            <person name="Larimer J."/>
            <person name="McCowan C."/>
            <person name="Murphy C."/>
            <person name="Pearson M."/>
            <person name="Poon T.W."/>
            <person name="Priest M."/>
            <person name="Roberts A."/>
            <person name="Saif S."/>
            <person name="Shea T."/>
            <person name="Sisk P."/>
            <person name="Sykes S."/>
            <person name="Wortman J."/>
            <person name="Nusbaum C."/>
            <person name="Birren B."/>
        </authorList>
    </citation>
    <scope>NUCLEOTIDE SEQUENCE [LARGE SCALE GENOMIC DNA]</scope>
    <source>
        <strain evidence="2 3">CBS 101466</strain>
    </source>
</reference>
<dbReference type="AlphaFoldDB" id="W2RKA0"/>
<evidence type="ECO:0000313" key="3">
    <source>
        <dbReference type="Proteomes" id="UP000030752"/>
    </source>
</evidence>
<dbReference type="OrthoDB" id="2279611at2759"/>
<keyword evidence="1" id="KW-0472">Membrane</keyword>
<dbReference type="EMBL" id="KB822725">
    <property type="protein sequence ID" value="ETN36770.1"/>
    <property type="molecule type" value="Genomic_DNA"/>
</dbReference>
<organism evidence="2 3">
    <name type="scientific">Cyphellophora europaea (strain CBS 101466)</name>
    <name type="common">Phialophora europaea</name>
    <dbReference type="NCBI Taxonomy" id="1220924"/>
    <lineage>
        <taxon>Eukaryota</taxon>
        <taxon>Fungi</taxon>
        <taxon>Dikarya</taxon>
        <taxon>Ascomycota</taxon>
        <taxon>Pezizomycotina</taxon>
        <taxon>Eurotiomycetes</taxon>
        <taxon>Chaetothyriomycetidae</taxon>
        <taxon>Chaetothyriales</taxon>
        <taxon>Cyphellophoraceae</taxon>
        <taxon>Cyphellophora</taxon>
    </lineage>
</organism>
<dbReference type="RefSeq" id="XP_008721588.1">
    <property type="nucleotide sequence ID" value="XM_008723366.1"/>
</dbReference>
<feature type="transmembrane region" description="Helical" evidence="1">
    <location>
        <begin position="90"/>
        <end position="109"/>
    </location>
</feature>
<gene>
    <name evidence="2" type="ORF">HMPREF1541_09048</name>
</gene>
<feature type="transmembrane region" description="Helical" evidence="1">
    <location>
        <begin position="180"/>
        <end position="203"/>
    </location>
</feature>
<dbReference type="STRING" id="1220924.W2RKA0"/>
<keyword evidence="1" id="KW-0812">Transmembrane</keyword>
<dbReference type="GeneID" id="19976387"/>